<evidence type="ECO:0000256" key="2">
    <source>
        <dbReference type="ARBA" id="ARBA00009809"/>
    </source>
</evidence>
<evidence type="ECO:0000256" key="7">
    <source>
        <dbReference type="RuleBase" id="RU000675"/>
    </source>
</evidence>
<evidence type="ECO:0000259" key="12">
    <source>
        <dbReference type="Pfam" id="PF21467"/>
    </source>
</evidence>
<evidence type="ECO:0000256" key="9">
    <source>
        <dbReference type="SAM" id="SignalP"/>
    </source>
</evidence>
<feature type="domain" description="Glycoside hydrolase 35 catalytic" evidence="10">
    <location>
        <begin position="32"/>
        <end position="348"/>
    </location>
</feature>
<dbReference type="FunFam" id="3.20.20.80:FF:000115">
    <property type="entry name" value="Beta-galactosidase"/>
    <property type="match status" value="1"/>
</dbReference>
<dbReference type="GO" id="GO:0004565">
    <property type="term" value="F:beta-galactosidase activity"/>
    <property type="evidence" value="ECO:0007669"/>
    <property type="project" value="UniProtKB-EC"/>
</dbReference>
<feature type="active site" description="Nucleophile" evidence="6">
    <location>
        <position position="266"/>
    </location>
</feature>
<keyword evidence="5 7" id="KW-0326">Glycosidase</keyword>
<feature type="active site" description="Proton donor" evidence="6">
    <location>
        <position position="185"/>
    </location>
</feature>
<evidence type="ECO:0000256" key="1">
    <source>
        <dbReference type="ARBA" id="ARBA00001412"/>
    </source>
</evidence>
<feature type="chain" id="PRO_5043743914" description="Beta-galactosidase" evidence="9">
    <location>
        <begin position="20"/>
        <end position="686"/>
    </location>
</feature>
<dbReference type="InterPro" id="IPR001944">
    <property type="entry name" value="Glycoside_Hdrlase_35"/>
</dbReference>
<dbReference type="Proteomes" id="UP001445335">
    <property type="component" value="Unassembled WGS sequence"/>
</dbReference>
<keyword evidence="9" id="KW-0732">Signal</keyword>
<protein>
    <recommendedName>
        <fullName evidence="3 7">Beta-galactosidase</fullName>
        <ecNumber evidence="3 7">3.2.1.23</ecNumber>
    </recommendedName>
</protein>
<dbReference type="SUPFAM" id="SSF49785">
    <property type="entry name" value="Galactose-binding domain-like"/>
    <property type="match status" value="1"/>
</dbReference>
<sequence length="686" mass="74116">MALLWLNLVILCVANLALTFCATPSFTICQDKFLKDGRPFQVMSGSFHYWRIHPRYWEDRLHRAISLGLNTIQTYVPWALHEPHPGKFTWSGHADVCAFLEVAHSLNLSVVLRPGPFIAAEFDFGGLPAWLASPEVAGGGEMRLRSSDPRFLSLVDTWWRQLLPRLAPFTHSRGGPIILVQIENEYGYCGSDKAYLRHLLASARQQLGGNVILFTTDPPDIAHLGSLPGAEVLTVVDFGPGSDVAAAFAAQRLLNSPGYSPPFCSEFYTGWITHWSEAMANTSTVDIAAGLQQILDYGAGSGSVNLYMAHGGSSWGFWSGSGGSASNFMAQITSYDYSAPISEAGGVGQPGIGGANKFEAVRSVIAAHTGRTPPPLAPQPPAAAYGWLALSQRVALLDALHVLAPGDGIPADVPERMEAYSQLHGVIAYKTQLPASASCAGGLLDLGESVRDYAQVYVNGRLVGTMEHGKARTLHLPPSCPAASAGLPAVNGSNVGPCSRGTRAELLVLVHAMGRNSAGCDWDFKGLIGRRVAFDGVELRGWRVFPLGLESVAAVPFGSEKPRRRQRSSTLRAGLIRVHEGRACWHLNGPVFHRGVLHLEDIRGGVDRGHPADTFLAMHGWGKGLLWVNGFNLGWYWPAAGPQMTTYMPGPLLRWGDNEVVLLEFLCARPDLTVRFVDTPDFHGPP</sequence>
<dbReference type="SUPFAM" id="SSF51445">
    <property type="entry name" value="(Trans)glycosidases"/>
    <property type="match status" value="1"/>
</dbReference>
<evidence type="ECO:0000256" key="5">
    <source>
        <dbReference type="ARBA" id="ARBA00023295"/>
    </source>
</evidence>
<dbReference type="InterPro" id="IPR019801">
    <property type="entry name" value="Glyco_hydro_35_CS"/>
</dbReference>
<dbReference type="InterPro" id="IPR048913">
    <property type="entry name" value="BetaGal_gal-bd"/>
</dbReference>
<feature type="domain" description="Beta-galactosidase galactose-binding" evidence="12">
    <location>
        <begin position="590"/>
        <end position="658"/>
    </location>
</feature>
<evidence type="ECO:0000256" key="6">
    <source>
        <dbReference type="PIRSR" id="PIRSR006336-1"/>
    </source>
</evidence>
<dbReference type="PIRSF" id="PIRSF006336">
    <property type="entry name" value="B-gal"/>
    <property type="match status" value="1"/>
</dbReference>
<comment type="caution">
    <text evidence="13">The sequence shown here is derived from an EMBL/GenBank/DDBJ whole genome shotgun (WGS) entry which is preliminary data.</text>
</comment>
<dbReference type="Pfam" id="PF21467">
    <property type="entry name" value="BetaGal_gal-bd"/>
    <property type="match status" value="1"/>
</dbReference>
<comment type="similarity">
    <text evidence="2 8">Belongs to the glycosyl hydrolase 35 family.</text>
</comment>
<dbReference type="InterPro" id="IPR031330">
    <property type="entry name" value="Gly_Hdrlase_35_cat"/>
</dbReference>
<dbReference type="Pfam" id="PF01301">
    <property type="entry name" value="Glyco_hydro_35"/>
    <property type="match status" value="1"/>
</dbReference>
<name>A0AAW1QTY5_9CHLO</name>
<dbReference type="Pfam" id="PF21317">
    <property type="entry name" value="BetaGal_ABD_1"/>
    <property type="match status" value="1"/>
</dbReference>
<dbReference type="InterPro" id="IPR008979">
    <property type="entry name" value="Galactose-bd-like_sf"/>
</dbReference>
<dbReference type="EMBL" id="JALJOU010000078">
    <property type="protein sequence ID" value="KAK9824996.1"/>
    <property type="molecule type" value="Genomic_DNA"/>
</dbReference>
<evidence type="ECO:0000256" key="4">
    <source>
        <dbReference type="ARBA" id="ARBA00022801"/>
    </source>
</evidence>
<accession>A0AAW1QTY5</accession>
<feature type="signal peptide" evidence="9">
    <location>
        <begin position="1"/>
        <end position="19"/>
    </location>
</feature>
<dbReference type="PANTHER" id="PTHR23421">
    <property type="entry name" value="BETA-GALACTOSIDASE RELATED"/>
    <property type="match status" value="1"/>
</dbReference>
<evidence type="ECO:0000313" key="14">
    <source>
        <dbReference type="Proteomes" id="UP001445335"/>
    </source>
</evidence>
<organism evidence="13 14">
    <name type="scientific">Elliptochloris bilobata</name>
    <dbReference type="NCBI Taxonomy" id="381761"/>
    <lineage>
        <taxon>Eukaryota</taxon>
        <taxon>Viridiplantae</taxon>
        <taxon>Chlorophyta</taxon>
        <taxon>core chlorophytes</taxon>
        <taxon>Trebouxiophyceae</taxon>
        <taxon>Trebouxiophyceae incertae sedis</taxon>
        <taxon>Elliptochloris clade</taxon>
        <taxon>Elliptochloris</taxon>
    </lineage>
</organism>
<dbReference type="EC" id="3.2.1.23" evidence="3 7"/>
<dbReference type="PROSITE" id="PS01182">
    <property type="entry name" value="GLYCOSYL_HYDROL_F35"/>
    <property type="match status" value="1"/>
</dbReference>
<proteinExistence type="inferred from homology"/>
<dbReference type="PRINTS" id="PR00742">
    <property type="entry name" value="GLHYDRLASE35"/>
</dbReference>
<dbReference type="AlphaFoldDB" id="A0AAW1QTY5"/>
<dbReference type="InterPro" id="IPR026283">
    <property type="entry name" value="B-gal_1-like"/>
</dbReference>
<evidence type="ECO:0000313" key="13">
    <source>
        <dbReference type="EMBL" id="KAK9824996.1"/>
    </source>
</evidence>
<keyword evidence="4 7" id="KW-0378">Hydrolase</keyword>
<dbReference type="GO" id="GO:0005975">
    <property type="term" value="P:carbohydrate metabolic process"/>
    <property type="evidence" value="ECO:0007669"/>
    <property type="project" value="InterPro"/>
</dbReference>
<dbReference type="InterPro" id="IPR017853">
    <property type="entry name" value="GH"/>
</dbReference>
<reference evidence="13 14" key="1">
    <citation type="journal article" date="2024" name="Nat. Commun.">
        <title>Phylogenomics reveals the evolutionary origins of lichenization in chlorophyte algae.</title>
        <authorList>
            <person name="Puginier C."/>
            <person name="Libourel C."/>
            <person name="Otte J."/>
            <person name="Skaloud P."/>
            <person name="Haon M."/>
            <person name="Grisel S."/>
            <person name="Petersen M."/>
            <person name="Berrin J.G."/>
            <person name="Delaux P.M."/>
            <person name="Dal Grande F."/>
            <person name="Keller J."/>
        </authorList>
    </citation>
    <scope>NUCLEOTIDE SEQUENCE [LARGE SCALE GENOMIC DNA]</scope>
    <source>
        <strain evidence="13 14">SAG 245.80</strain>
    </source>
</reference>
<evidence type="ECO:0000256" key="8">
    <source>
        <dbReference type="RuleBase" id="RU003679"/>
    </source>
</evidence>
<evidence type="ECO:0000256" key="3">
    <source>
        <dbReference type="ARBA" id="ARBA00012756"/>
    </source>
</evidence>
<evidence type="ECO:0000259" key="11">
    <source>
        <dbReference type="Pfam" id="PF21317"/>
    </source>
</evidence>
<feature type="domain" description="Beta-galactosidase 1-like first all-beta" evidence="11">
    <location>
        <begin position="414"/>
        <end position="476"/>
    </location>
</feature>
<keyword evidence="14" id="KW-1185">Reference proteome</keyword>
<dbReference type="Gene3D" id="3.20.20.80">
    <property type="entry name" value="Glycosidases"/>
    <property type="match status" value="1"/>
</dbReference>
<dbReference type="Gene3D" id="2.60.120.260">
    <property type="entry name" value="Galactose-binding domain-like"/>
    <property type="match status" value="2"/>
</dbReference>
<comment type="catalytic activity">
    <reaction evidence="1 7">
        <text>Hydrolysis of terminal non-reducing beta-D-galactose residues in beta-D-galactosides.</text>
        <dbReference type="EC" id="3.2.1.23"/>
    </reaction>
</comment>
<evidence type="ECO:0000259" key="10">
    <source>
        <dbReference type="Pfam" id="PF01301"/>
    </source>
</evidence>
<dbReference type="InterPro" id="IPR048912">
    <property type="entry name" value="BetaGal1-like_ABD1"/>
</dbReference>
<gene>
    <name evidence="13" type="ORF">WJX81_007218</name>
</gene>